<evidence type="ECO:0000256" key="1">
    <source>
        <dbReference type="SAM" id="MobiDB-lite"/>
    </source>
</evidence>
<keyword evidence="3" id="KW-1185">Reference proteome</keyword>
<name>A0AAV1Y2U6_LUPLU</name>
<dbReference type="AlphaFoldDB" id="A0AAV1Y2U6"/>
<feature type="compositionally biased region" description="Acidic residues" evidence="1">
    <location>
        <begin position="214"/>
        <end position="225"/>
    </location>
</feature>
<accession>A0AAV1Y2U6</accession>
<evidence type="ECO:0000313" key="3">
    <source>
        <dbReference type="Proteomes" id="UP001497480"/>
    </source>
</evidence>
<organism evidence="2 3">
    <name type="scientific">Lupinus luteus</name>
    <name type="common">European yellow lupine</name>
    <dbReference type="NCBI Taxonomy" id="3873"/>
    <lineage>
        <taxon>Eukaryota</taxon>
        <taxon>Viridiplantae</taxon>
        <taxon>Streptophyta</taxon>
        <taxon>Embryophyta</taxon>
        <taxon>Tracheophyta</taxon>
        <taxon>Spermatophyta</taxon>
        <taxon>Magnoliopsida</taxon>
        <taxon>eudicotyledons</taxon>
        <taxon>Gunneridae</taxon>
        <taxon>Pentapetalae</taxon>
        <taxon>rosids</taxon>
        <taxon>fabids</taxon>
        <taxon>Fabales</taxon>
        <taxon>Fabaceae</taxon>
        <taxon>Papilionoideae</taxon>
        <taxon>50 kb inversion clade</taxon>
        <taxon>genistoids sensu lato</taxon>
        <taxon>core genistoids</taxon>
        <taxon>Genisteae</taxon>
        <taxon>Lupinus</taxon>
    </lineage>
</organism>
<dbReference type="Proteomes" id="UP001497480">
    <property type="component" value="Unassembled WGS sequence"/>
</dbReference>
<feature type="region of interest" description="Disordered" evidence="1">
    <location>
        <begin position="197"/>
        <end position="225"/>
    </location>
</feature>
<reference evidence="2 3" key="1">
    <citation type="submission" date="2024-03" db="EMBL/GenBank/DDBJ databases">
        <authorList>
            <person name="Martinez-Hernandez J."/>
        </authorList>
    </citation>
    <scope>NUCLEOTIDE SEQUENCE [LARGE SCALE GENOMIC DNA]</scope>
</reference>
<dbReference type="EMBL" id="CAXHTB010000020">
    <property type="protein sequence ID" value="CAL0327933.1"/>
    <property type="molecule type" value="Genomic_DNA"/>
</dbReference>
<gene>
    <name evidence="2" type="ORF">LLUT_LOCUS28993</name>
</gene>
<sequence length="266" mass="29930">MGLFRRAEWGYSCKACMLRSRLGPRQIQPVGKLCLTRTTLTAHQSKAATCFWTENSTQKSSSLKTYSILLEVVFVEDNFLQLRSRLRMNNTTWISSYKFSMSEEGEWTLENDRCTYNGPCHLELELKSTGSTMRLPLHHTQLEASFTLPSSRPPRKLTLSETRIPGIRVVGESSTRQTRCSDDLNSLPYVRAARRSFPNFDGDATNEPMSQDSANEEMEDDECDEEDCVELVDIVDSIEVINISSDKENEEDPSEGSSSVNSGGGN</sequence>
<protein>
    <submittedName>
        <fullName evidence="2">Uncharacterized protein</fullName>
    </submittedName>
</protein>
<feature type="compositionally biased region" description="Low complexity" evidence="1">
    <location>
        <begin position="256"/>
        <end position="266"/>
    </location>
</feature>
<evidence type="ECO:0000313" key="2">
    <source>
        <dbReference type="EMBL" id="CAL0327933.1"/>
    </source>
</evidence>
<proteinExistence type="predicted"/>
<comment type="caution">
    <text evidence="2">The sequence shown here is derived from an EMBL/GenBank/DDBJ whole genome shotgun (WGS) entry which is preliminary data.</text>
</comment>
<feature type="region of interest" description="Disordered" evidence="1">
    <location>
        <begin position="240"/>
        <end position="266"/>
    </location>
</feature>